<feature type="compositionally biased region" description="Basic residues" evidence="9">
    <location>
        <begin position="44"/>
        <end position="54"/>
    </location>
</feature>
<dbReference type="CDD" id="cd18809">
    <property type="entry name" value="SF1_C_RecD"/>
    <property type="match status" value="1"/>
</dbReference>
<name>A0A9P9IN77_9PLEO</name>
<sequence>MPVVLLRNLNLELGLVNGAQGHIIGFRQALGEIVPEIGTGSESRKRKRRRGKEARHKDRQMEDYPGCNELGTFPIVKFLNGQEHTIFADCIVVKEESELENDPSLVSRCQIPLTPGWAVTIHKSQGLTLDRLVVDLSRSFERGQVYVACT</sequence>
<feature type="region of interest" description="Disordered" evidence="9">
    <location>
        <begin position="39"/>
        <end position="61"/>
    </location>
</feature>
<keyword evidence="7" id="KW-0234">DNA repair</keyword>
<evidence type="ECO:0000259" key="10">
    <source>
        <dbReference type="Pfam" id="PF21530"/>
    </source>
</evidence>
<evidence type="ECO:0000256" key="8">
    <source>
        <dbReference type="ARBA" id="ARBA00023235"/>
    </source>
</evidence>
<keyword evidence="1" id="KW-0547">Nucleotide-binding</keyword>
<evidence type="ECO:0000256" key="4">
    <source>
        <dbReference type="ARBA" id="ARBA00022806"/>
    </source>
</evidence>
<keyword evidence="5" id="KW-0067">ATP-binding</keyword>
<dbReference type="InterPro" id="IPR049163">
    <property type="entry name" value="Pif1-like_2B_dom"/>
</dbReference>
<dbReference type="SUPFAM" id="SSF52540">
    <property type="entry name" value="P-loop containing nucleoside triphosphate hydrolases"/>
    <property type="match status" value="1"/>
</dbReference>
<evidence type="ECO:0000256" key="7">
    <source>
        <dbReference type="ARBA" id="ARBA00023204"/>
    </source>
</evidence>
<keyword evidence="3" id="KW-0378">Hydrolase</keyword>
<dbReference type="Proteomes" id="UP000700596">
    <property type="component" value="Unassembled WGS sequence"/>
</dbReference>
<evidence type="ECO:0000256" key="1">
    <source>
        <dbReference type="ARBA" id="ARBA00022741"/>
    </source>
</evidence>
<dbReference type="Gene3D" id="3.40.50.300">
    <property type="entry name" value="P-loop containing nucleotide triphosphate hydrolases"/>
    <property type="match status" value="1"/>
</dbReference>
<dbReference type="InterPro" id="IPR027417">
    <property type="entry name" value="P-loop_NTPase"/>
</dbReference>
<gene>
    <name evidence="11" type="ORF">B0J11DRAFT_286306</name>
</gene>
<evidence type="ECO:0000256" key="9">
    <source>
        <dbReference type="SAM" id="MobiDB-lite"/>
    </source>
</evidence>
<keyword evidence="4" id="KW-0347">Helicase</keyword>
<reference evidence="11" key="1">
    <citation type="journal article" date="2021" name="Nat. Commun.">
        <title>Genetic determinants of endophytism in the Arabidopsis root mycobiome.</title>
        <authorList>
            <person name="Mesny F."/>
            <person name="Miyauchi S."/>
            <person name="Thiergart T."/>
            <person name="Pickel B."/>
            <person name="Atanasova L."/>
            <person name="Karlsson M."/>
            <person name="Huettel B."/>
            <person name="Barry K.W."/>
            <person name="Haridas S."/>
            <person name="Chen C."/>
            <person name="Bauer D."/>
            <person name="Andreopoulos W."/>
            <person name="Pangilinan J."/>
            <person name="LaButti K."/>
            <person name="Riley R."/>
            <person name="Lipzen A."/>
            <person name="Clum A."/>
            <person name="Drula E."/>
            <person name="Henrissat B."/>
            <person name="Kohler A."/>
            <person name="Grigoriev I.V."/>
            <person name="Martin F.M."/>
            <person name="Hacquard S."/>
        </authorList>
    </citation>
    <scope>NUCLEOTIDE SEQUENCE</scope>
    <source>
        <strain evidence="11">MPI-CAGE-CH-0243</strain>
    </source>
</reference>
<evidence type="ECO:0000256" key="6">
    <source>
        <dbReference type="ARBA" id="ARBA00023125"/>
    </source>
</evidence>
<keyword evidence="6" id="KW-0238">DNA-binding</keyword>
<dbReference type="AlphaFoldDB" id="A0A9P9IN77"/>
<dbReference type="PANTHER" id="PTHR47642">
    <property type="entry name" value="ATP-DEPENDENT DNA HELICASE"/>
    <property type="match status" value="1"/>
</dbReference>
<keyword evidence="2" id="KW-0227">DNA damage</keyword>
<evidence type="ECO:0000256" key="2">
    <source>
        <dbReference type="ARBA" id="ARBA00022763"/>
    </source>
</evidence>
<keyword evidence="12" id="KW-1185">Reference proteome</keyword>
<proteinExistence type="predicted"/>
<comment type="caution">
    <text evidence="11">The sequence shown here is derived from an EMBL/GenBank/DDBJ whole genome shotgun (WGS) entry which is preliminary data.</text>
</comment>
<keyword evidence="8" id="KW-0413">Isomerase</keyword>
<dbReference type="PANTHER" id="PTHR47642:SF5">
    <property type="entry name" value="ATP-DEPENDENT DNA HELICASE"/>
    <property type="match status" value="1"/>
</dbReference>
<dbReference type="InterPro" id="IPR051055">
    <property type="entry name" value="PIF1_helicase"/>
</dbReference>
<dbReference type="OrthoDB" id="432234at2759"/>
<dbReference type="Pfam" id="PF21530">
    <property type="entry name" value="Pif1_2B_dom"/>
    <property type="match status" value="1"/>
</dbReference>
<evidence type="ECO:0000313" key="11">
    <source>
        <dbReference type="EMBL" id="KAH7126782.1"/>
    </source>
</evidence>
<feature type="domain" description="DNA helicase Pif1-like 2B" evidence="10">
    <location>
        <begin position="2"/>
        <end position="26"/>
    </location>
</feature>
<accession>A0A9P9IN77</accession>
<evidence type="ECO:0000256" key="5">
    <source>
        <dbReference type="ARBA" id="ARBA00022840"/>
    </source>
</evidence>
<evidence type="ECO:0000313" key="12">
    <source>
        <dbReference type="Proteomes" id="UP000700596"/>
    </source>
</evidence>
<organism evidence="11 12">
    <name type="scientific">Dendryphion nanum</name>
    <dbReference type="NCBI Taxonomy" id="256645"/>
    <lineage>
        <taxon>Eukaryota</taxon>
        <taxon>Fungi</taxon>
        <taxon>Dikarya</taxon>
        <taxon>Ascomycota</taxon>
        <taxon>Pezizomycotina</taxon>
        <taxon>Dothideomycetes</taxon>
        <taxon>Pleosporomycetidae</taxon>
        <taxon>Pleosporales</taxon>
        <taxon>Torulaceae</taxon>
        <taxon>Dendryphion</taxon>
    </lineage>
</organism>
<dbReference type="EMBL" id="JAGMWT010000006">
    <property type="protein sequence ID" value="KAH7126782.1"/>
    <property type="molecule type" value="Genomic_DNA"/>
</dbReference>
<protein>
    <recommendedName>
        <fullName evidence="10">DNA helicase Pif1-like 2B domain-containing protein</fullName>
    </recommendedName>
</protein>
<evidence type="ECO:0000256" key="3">
    <source>
        <dbReference type="ARBA" id="ARBA00022801"/>
    </source>
</evidence>